<feature type="compositionally biased region" description="Basic and acidic residues" evidence="1">
    <location>
        <begin position="1"/>
        <end position="17"/>
    </location>
</feature>
<sequence length="127" mass="13966">MGKEVGDEPSEEKETRRLTNNGQEGRGIVAADYTSKGLSTKSVERGGTQRKFRPRVRESVAIADTAQAWVWLEKIDRSQRIGHQRLADDLTRSPVARMANISPDAQMASTDFIEAPDQALGQEGSPV</sequence>
<keyword evidence="3" id="KW-1185">Reference proteome</keyword>
<evidence type="ECO:0000313" key="2">
    <source>
        <dbReference type="EMBL" id="KAJ1200656.1"/>
    </source>
</evidence>
<evidence type="ECO:0000256" key="1">
    <source>
        <dbReference type="SAM" id="MobiDB-lite"/>
    </source>
</evidence>
<reference evidence="2" key="1">
    <citation type="journal article" date="2022" name="bioRxiv">
        <title>Sequencing and chromosome-scale assembly of the giantPleurodeles waltlgenome.</title>
        <authorList>
            <person name="Brown T."/>
            <person name="Elewa A."/>
            <person name="Iarovenko S."/>
            <person name="Subramanian E."/>
            <person name="Araus A.J."/>
            <person name="Petzold A."/>
            <person name="Susuki M."/>
            <person name="Suzuki K.-i.T."/>
            <person name="Hayashi T."/>
            <person name="Toyoda A."/>
            <person name="Oliveira C."/>
            <person name="Osipova E."/>
            <person name="Leigh N.D."/>
            <person name="Simon A."/>
            <person name="Yun M.H."/>
        </authorList>
    </citation>
    <scope>NUCLEOTIDE SEQUENCE</scope>
    <source>
        <strain evidence="2">20211129_DDA</strain>
        <tissue evidence="2">Liver</tissue>
    </source>
</reference>
<organism evidence="2 3">
    <name type="scientific">Pleurodeles waltl</name>
    <name type="common">Iberian ribbed newt</name>
    <dbReference type="NCBI Taxonomy" id="8319"/>
    <lineage>
        <taxon>Eukaryota</taxon>
        <taxon>Metazoa</taxon>
        <taxon>Chordata</taxon>
        <taxon>Craniata</taxon>
        <taxon>Vertebrata</taxon>
        <taxon>Euteleostomi</taxon>
        <taxon>Amphibia</taxon>
        <taxon>Batrachia</taxon>
        <taxon>Caudata</taxon>
        <taxon>Salamandroidea</taxon>
        <taxon>Salamandridae</taxon>
        <taxon>Pleurodelinae</taxon>
        <taxon>Pleurodeles</taxon>
    </lineage>
</organism>
<feature type="region of interest" description="Disordered" evidence="1">
    <location>
        <begin position="1"/>
        <end position="50"/>
    </location>
</feature>
<dbReference type="AlphaFoldDB" id="A0AAV7VIX3"/>
<protein>
    <submittedName>
        <fullName evidence="2">Uncharacterized protein</fullName>
    </submittedName>
</protein>
<comment type="caution">
    <text evidence="2">The sequence shown here is derived from an EMBL/GenBank/DDBJ whole genome shotgun (WGS) entry which is preliminary data.</text>
</comment>
<evidence type="ECO:0000313" key="3">
    <source>
        <dbReference type="Proteomes" id="UP001066276"/>
    </source>
</evidence>
<proteinExistence type="predicted"/>
<accession>A0AAV7VIX3</accession>
<name>A0AAV7VIX3_PLEWA</name>
<dbReference type="EMBL" id="JANPWB010000003">
    <property type="protein sequence ID" value="KAJ1200656.1"/>
    <property type="molecule type" value="Genomic_DNA"/>
</dbReference>
<dbReference type="Proteomes" id="UP001066276">
    <property type="component" value="Chromosome 2_1"/>
</dbReference>
<gene>
    <name evidence="2" type="ORF">NDU88_004477</name>
</gene>